<dbReference type="Proteomes" id="UP000297245">
    <property type="component" value="Unassembled WGS sequence"/>
</dbReference>
<evidence type="ECO:0000259" key="1">
    <source>
        <dbReference type="SMART" id="SM00974"/>
    </source>
</evidence>
<evidence type="ECO:0000313" key="2">
    <source>
        <dbReference type="EMBL" id="THU83362.1"/>
    </source>
</evidence>
<dbReference type="SMART" id="SM00974">
    <property type="entry name" value="T5orf172"/>
    <property type="match status" value="1"/>
</dbReference>
<keyword evidence="3" id="KW-1185">Reference proteome</keyword>
<dbReference type="Pfam" id="PF10544">
    <property type="entry name" value="T5orf172"/>
    <property type="match status" value="1"/>
</dbReference>
<dbReference type="InterPro" id="IPR018306">
    <property type="entry name" value="Phage_T5_Orf172_DNA-bd"/>
</dbReference>
<feature type="domain" description="Bacteriophage T5 Orf172 DNA-binding" evidence="1">
    <location>
        <begin position="44"/>
        <end position="134"/>
    </location>
</feature>
<dbReference type="InterPro" id="IPR053006">
    <property type="entry name" value="Meiosis_regulatory"/>
</dbReference>
<dbReference type="EMBL" id="ML179667">
    <property type="protein sequence ID" value="THU83362.1"/>
    <property type="molecule type" value="Genomic_DNA"/>
</dbReference>
<gene>
    <name evidence="2" type="ORF">K435DRAFT_689638</name>
</gene>
<dbReference type="PANTHER" id="PTHR28094:SF1">
    <property type="entry name" value="MEIOTICALLY UP-REGULATED GENE 113 PROTEIN"/>
    <property type="match status" value="1"/>
</dbReference>
<dbReference type="AlphaFoldDB" id="A0A4S8L490"/>
<name>A0A4S8L490_DENBC</name>
<accession>A0A4S8L490</accession>
<dbReference type="OrthoDB" id="3014702at2759"/>
<proteinExistence type="predicted"/>
<protein>
    <recommendedName>
        <fullName evidence="1">Bacteriophage T5 Orf172 DNA-binding domain-containing protein</fullName>
    </recommendedName>
</protein>
<reference evidence="2 3" key="1">
    <citation type="journal article" date="2019" name="Nat. Ecol. Evol.">
        <title>Megaphylogeny resolves global patterns of mushroom evolution.</title>
        <authorList>
            <person name="Varga T."/>
            <person name="Krizsan K."/>
            <person name="Foldi C."/>
            <person name="Dima B."/>
            <person name="Sanchez-Garcia M."/>
            <person name="Sanchez-Ramirez S."/>
            <person name="Szollosi G.J."/>
            <person name="Szarkandi J.G."/>
            <person name="Papp V."/>
            <person name="Albert L."/>
            <person name="Andreopoulos W."/>
            <person name="Angelini C."/>
            <person name="Antonin V."/>
            <person name="Barry K.W."/>
            <person name="Bougher N.L."/>
            <person name="Buchanan P."/>
            <person name="Buyck B."/>
            <person name="Bense V."/>
            <person name="Catcheside P."/>
            <person name="Chovatia M."/>
            <person name="Cooper J."/>
            <person name="Damon W."/>
            <person name="Desjardin D."/>
            <person name="Finy P."/>
            <person name="Geml J."/>
            <person name="Haridas S."/>
            <person name="Hughes K."/>
            <person name="Justo A."/>
            <person name="Karasinski D."/>
            <person name="Kautmanova I."/>
            <person name="Kiss B."/>
            <person name="Kocsube S."/>
            <person name="Kotiranta H."/>
            <person name="LaButti K.M."/>
            <person name="Lechner B.E."/>
            <person name="Liimatainen K."/>
            <person name="Lipzen A."/>
            <person name="Lukacs Z."/>
            <person name="Mihaltcheva S."/>
            <person name="Morgado L.N."/>
            <person name="Niskanen T."/>
            <person name="Noordeloos M.E."/>
            <person name="Ohm R.A."/>
            <person name="Ortiz-Santana B."/>
            <person name="Ovrebo C."/>
            <person name="Racz N."/>
            <person name="Riley R."/>
            <person name="Savchenko A."/>
            <person name="Shiryaev A."/>
            <person name="Soop K."/>
            <person name="Spirin V."/>
            <person name="Szebenyi C."/>
            <person name="Tomsovsky M."/>
            <person name="Tulloss R.E."/>
            <person name="Uehling J."/>
            <person name="Grigoriev I.V."/>
            <person name="Vagvolgyi C."/>
            <person name="Papp T."/>
            <person name="Martin F.M."/>
            <person name="Miettinen O."/>
            <person name="Hibbett D.S."/>
            <person name="Nagy L.G."/>
        </authorList>
    </citation>
    <scope>NUCLEOTIDE SEQUENCE [LARGE SCALE GENOMIC DNA]</scope>
    <source>
        <strain evidence="2 3">CBS 962.96</strain>
    </source>
</reference>
<sequence>MSSYPEKPYISQEKLVHTLNKPISPADEAGLIYCFKITDDTTANDTSFLFKIGRTRRPIEERQKEWDKRCSSNDHQWYDPVRVSYCHRIERLVHLSLDSAGIERVCDMCPDCHVRHVEIFRLSDENAWNTIIEPLIIKMNAIA</sequence>
<organism evidence="2 3">
    <name type="scientific">Dendrothele bispora (strain CBS 962.96)</name>
    <dbReference type="NCBI Taxonomy" id="1314807"/>
    <lineage>
        <taxon>Eukaryota</taxon>
        <taxon>Fungi</taxon>
        <taxon>Dikarya</taxon>
        <taxon>Basidiomycota</taxon>
        <taxon>Agaricomycotina</taxon>
        <taxon>Agaricomycetes</taxon>
        <taxon>Agaricomycetidae</taxon>
        <taxon>Agaricales</taxon>
        <taxon>Agaricales incertae sedis</taxon>
        <taxon>Dendrothele</taxon>
    </lineage>
</organism>
<evidence type="ECO:0000313" key="3">
    <source>
        <dbReference type="Proteomes" id="UP000297245"/>
    </source>
</evidence>
<dbReference type="PANTHER" id="PTHR28094">
    <property type="entry name" value="MEIOTICALLY UP-REGULATED GENE 113 PROTEIN"/>
    <property type="match status" value="1"/>
</dbReference>